<organism evidence="7 8">
    <name type="scientific">Pseudomonas syringae</name>
    <dbReference type="NCBI Taxonomy" id="317"/>
    <lineage>
        <taxon>Bacteria</taxon>
        <taxon>Pseudomonadati</taxon>
        <taxon>Pseudomonadota</taxon>
        <taxon>Gammaproteobacteria</taxon>
        <taxon>Pseudomonadales</taxon>
        <taxon>Pseudomonadaceae</taxon>
        <taxon>Pseudomonas</taxon>
    </lineage>
</organism>
<name>A0A085VCH0_PSESX</name>
<feature type="domain" description="HTH luxR-type" evidence="5">
    <location>
        <begin position="136"/>
        <end position="201"/>
    </location>
</feature>
<dbReference type="InterPro" id="IPR011006">
    <property type="entry name" value="CheY-like_superfamily"/>
</dbReference>
<dbReference type="GO" id="GO:0006355">
    <property type="term" value="P:regulation of DNA-templated transcription"/>
    <property type="evidence" value="ECO:0007669"/>
    <property type="project" value="InterPro"/>
</dbReference>
<feature type="modified residue" description="4-aspartylphosphate" evidence="4">
    <location>
        <position position="55"/>
    </location>
</feature>
<dbReference type="SUPFAM" id="SSF52172">
    <property type="entry name" value="CheY-like"/>
    <property type="match status" value="1"/>
</dbReference>
<evidence type="ECO:0000256" key="2">
    <source>
        <dbReference type="ARBA" id="ARBA00023125"/>
    </source>
</evidence>
<dbReference type="Gene3D" id="3.40.50.2300">
    <property type="match status" value="1"/>
</dbReference>
<dbReference type="GO" id="GO:0000160">
    <property type="term" value="P:phosphorelay signal transduction system"/>
    <property type="evidence" value="ECO:0007669"/>
    <property type="project" value="InterPro"/>
</dbReference>
<proteinExistence type="predicted"/>
<dbReference type="PROSITE" id="PS50110">
    <property type="entry name" value="RESPONSE_REGULATORY"/>
    <property type="match status" value="1"/>
</dbReference>
<dbReference type="PATRIC" id="fig|317.175.peg.4344"/>
<dbReference type="GO" id="GO:0003677">
    <property type="term" value="F:DNA binding"/>
    <property type="evidence" value="ECO:0007669"/>
    <property type="project" value="UniProtKB-KW"/>
</dbReference>
<keyword evidence="2" id="KW-0238">DNA-binding</keyword>
<dbReference type="InterPro" id="IPR000792">
    <property type="entry name" value="Tscrpt_reg_LuxR_C"/>
</dbReference>
<feature type="domain" description="Response regulatory" evidence="6">
    <location>
        <begin position="6"/>
        <end position="120"/>
    </location>
</feature>
<evidence type="ECO:0000313" key="8">
    <source>
        <dbReference type="Proteomes" id="UP000028631"/>
    </source>
</evidence>
<dbReference type="SMART" id="SM00421">
    <property type="entry name" value="HTH_LUXR"/>
    <property type="match status" value="1"/>
</dbReference>
<accession>A0A085VCH0</accession>
<evidence type="ECO:0000256" key="3">
    <source>
        <dbReference type="ARBA" id="ARBA00023163"/>
    </source>
</evidence>
<evidence type="ECO:0000259" key="6">
    <source>
        <dbReference type="PROSITE" id="PS50110"/>
    </source>
</evidence>
<keyword evidence="1" id="KW-0805">Transcription regulation</keyword>
<evidence type="ECO:0000259" key="5">
    <source>
        <dbReference type="PROSITE" id="PS50043"/>
    </source>
</evidence>
<dbReference type="PROSITE" id="PS50043">
    <property type="entry name" value="HTH_LUXR_2"/>
    <property type="match status" value="1"/>
</dbReference>
<reference evidence="7 8" key="1">
    <citation type="submission" date="2014-07" db="EMBL/GenBank/DDBJ databases">
        <title>Draft Genome Sequences of Environmental Pseudomonas syringae strains.</title>
        <authorList>
            <person name="Baltrus D.A."/>
            <person name="Berge O."/>
            <person name="Morris C."/>
        </authorList>
    </citation>
    <scope>NUCLEOTIDE SEQUENCE [LARGE SCALE GENOMIC DNA]</scope>
    <source>
        <strain evidence="7 8">GAW0119</strain>
    </source>
</reference>
<comment type="caution">
    <text evidence="7">The sequence shown here is derived from an EMBL/GenBank/DDBJ whole genome shotgun (WGS) entry which is preliminary data.</text>
</comment>
<sequence>MSATPLVYVVDDECSIRTSLSRLLLSADIPAQCYATAQEFLQQAFTDQPTCLLLDVNLAAGNGFDVQEELLRRGHRFPIIFMTGFGTIPMSVKAMKAGAHEFLTKPFEPEQLLEVVRQALAHDESELLDRLHVERIRRRFETLTPREREVMTLLVTGRMNKQIAGDLGTSEITVKVHKRHIMTKMQAQTLIDLVKMREQLVLL</sequence>
<dbReference type="PANTHER" id="PTHR44688:SF16">
    <property type="entry name" value="DNA-BINDING TRANSCRIPTIONAL ACTIVATOR DEVR_DOSR"/>
    <property type="match status" value="1"/>
</dbReference>
<dbReference type="CDD" id="cd06170">
    <property type="entry name" value="LuxR_C_like"/>
    <property type="match status" value="1"/>
</dbReference>
<dbReference type="Pfam" id="PF00196">
    <property type="entry name" value="GerE"/>
    <property type="match status" value="1"/>
</dbReference>
<keyword evidence="3" id="KW-0804">Transcription</keyword>
<dbReference type="EMBL" id="JPQU01000066">
    <property type="protein sequence ID" value="KFE53133.1"/>
    <property type="molecule type" value="Genomic_DNA"/>
</dbReference>
<dbReference type="AlphaFoldDB" id="A0A085VCH0"/>
<dbReference type="Proteomes" id="UP000028631">
    <property type="component" value="Unassembled WGS sequence"/>
</dbReference>
<dbReference type="InterPro" id="IPR001789">
    <property type="entry name" value="Sig_transdc_resp-reg_receiver"/>
</dbReference>
<evidence type="ECO:0000313" key="7">
    <source>
        <dbReference type="EMBL" id="KFE53133.1"/>
    </source>
</evidence>
<keyword evidence="8" id="KW-1185">Reference proteome</keyword>
<dbReference type="SMART" id="SM00448">
    <property type="entry name" value="REC"/>
    <property type="match status" value="1"/>
</dbReference>
<dbReference type="PANTHER" id="PTHR44688">
    <property type="entry name" value="DNA-BINDING TRANSCRIPTIONAL ACTIVATOR DEVR_DOSR"/>
    <property type="match status" value="1"/>
</dbReference>
<dbReference type="OrthoDB" id="9802186at2"/>
<protein>
    <submittedName>
        <fullName evidence="7">LuxR family transcriptional regulator</fullName>
    </submittedName>
</protein>
<evidence type="ECO:0000256" key="1">
    <source>
        <dbReference type="ARBA" id="ARBA00023015"/>
    </source>
</evidence>
<evidence type="ECO:0000256" key="4">
    <source>
        <dbReference type="PROSITE-ProRule" id="PRU00169"/>
    </source>
</evidence>
<keyword evidence="4" id="KW-0597">Phosphoprotein</keyword>
<dbReference type="PRINTS" id="PR00038">
    <property type="entry name" value="HTHLUXR"/>
</dbReference>
<gene>
    <name evidence="7" type="ORF">IV01_20805</name>
</gene>
<dbReference type="InterPro" id="IPR036388">
    <property type="entry name" value="WH-like_DNA-bd_sf"/>
</dbReference>
<dbReference type="Pfam" id="PF00072">
    <property type="entry name" value="Response_reg"/>
    <property type="match status" value="1"/>
</dbReference>
<dbReference type="Gene3D" id="1.10.10.10">
    <property type="entry name" value="Winged helix-like DNA-binding domain superfamily/Winged helix DNA-binding domain"/>
    <property type="match status" value="1"/>
</dbReference>